<dbReference type="HOGENOM" id="CLU_1316732_0_0_1"/>
<sequence length="209" mass="24087">MPVNSRSKRISVSSCPGSDATIYHDANRRTSISQRVSFDERYLDDILTLRKSYNTNNITRRPNRISLKSIPTSYFATGKVAAKSSFGNNTKRSEGDSFESNLSDKKTSSASRASTADRDVLSRLSLYDPDNTGEYWIRKKKLRLPPVLLPPIYTIRPKTPECLEEVLDKPLRFPKPITDRDWSELQECRYLRPGLRKYRLDIRPRLKLT</sequence>
<evidence type="ECO:0000256" key="1">
    <source>
        <dbReference type="SAM" id="MobiDB-lite"/>
    </source>
</evidence>
<organism evidence="2 3">
    <name type="scientific">Lottia gigantea</name>
    <name type="common">Giant owl limpet</name>
    <dbReference type="NCBI Taxonomy" id="225164"/>
    <lineage>
        <taxon>Eukaryota</taxon>
        <taxon>Metazoa</taxon>
        <taxon>Spiralia</taxon>
        <taxon>Lophotrochozoa</taxon>
        <taxon>Mollusca</taxon>
        <taxon>Gastropoda</taxon>
        <taxon>Patellogastropoda</taxon>
        <taxon>Lottioidea</taxon>
        <taxon>Lottiidae</taxon>
        <taxon>Lottia</taxon>
    </lineage>
</organism>
<proteinExistence type="predicted"/>
<dbReference type="GeneID" id="20243117"/>
<feature type="region of interest" description="Disordered" evidence="1">
    <location>
        <begin position="85"/>
        <end position="114"/>
    </location>
</feature>
<gene>
    <name evidence="2" type="ORF">LOTGIDRAFT_175276</name>
</gene>
<dbReference type="CTD" id="20243117"/>
<protein>
    <submittedName>
        <fullName evidence="2">Uncharacterized protein</fullName>
    </submittedName>
</protein>
<dbReference type="EMBL" id="KB201716">
    <property type="protein sequence ID" value="ESO94924.1"/>
    <property type="molecule type" value="Genomic_DNA"/>
</dbReference>
<dbReference type="Proteomes" id="UP000030746">
    <property type="component" value="Unassembled WGS sequence"/>
</dbReference>
<dbReference type="KEGG" id="lgi:LOTGIDRAFT_175276"/>
<evidence type="ECO:0000313" key="3">
    <source>
        <dbReference type="Proteomes" id="UP000030746"/>
    </source>
</evidence>
<dbReference type="AlphaFoldDB" id="V4C0G8"/>
<dbReference type="RefSeq" id="XP_009054387.1">
    <property type="nucleotide sequence ID" value="XM_009056139.1"/>
</dbReference>
<name>V4C0G8_LOTGI</name>
<reference evidence="2 3" key="1">
    <citation type="journal article" date="2013" name="Nature">
        <title>Insights into bilaterian evolution from three spiralian genomes.</title>
        <authorList>
            <person name="Simakov O."/>
            <person name="Marletaz F."/>
            <person name="Cho S.J."/>
            <person name="Edsinger-Gonzales E."/>
            <person name="Havlak P."/>
            <person name="Hellsten U."/>
            <person name="Kuo D.H."/>
            <person name="Larsson T."/>
            <person name="Lv J."/>
            <person name="Arendt D."/>
            <person name="Savage R."/>
            <person name="Osoegawa K."/>
            <person name="de Jong P."/>
            <person name="Grimwood J."/>
            <person name="Chapman J.A."/>
            <person name="Shapiro H."/>
            <person name="Aerts A."/>
            <person name="Otillar R.P."/>
            <person name="Terry A.Y."/>
            <person name="Boore J.L."/>
            <person name="Grigoriev I.V."/>
            <person name="Lindberg D.R."/>
            <person name="Seaver E.C."/>
            <person name="Weisblat D.A."/>
            <person name="Putnam N.H."/>
            <person name="Rokhsar D.S."/>
        </authorList>
    </citation>
    <scope>NUCLEOTIDE SEQUENCE [LARGE SCALE GENOMIC DNA]</scope>
</reference>
<keyword evidence="3" id="KW-1185">Reference proteome</keyword>
<evidence type="ECO:0000313" key="2">
    <source>
        <dbReference type="EMBL" id="ESO94924.1"/>
    </source>
</evidence>
<accession>V4C0G8</accession>
<dbReference type="OrthoDB" id="6087628at2759"/>